<keyword evidence="6" id="KW-1185">Reference proteome</keyword>
<dbReference type="PANTHER" id="PTHR44329:SF298">
    <property type="entry name" value="MIXED LINEAGE KINASE DOMAIN-LIKE PROTEIN"/>
    <property type="match status" value="1"/>
</dbReference>
<dbReference type="InterPro" id="IPR001245">
    <property type="entry name" value="Ser-Thr/Tyr_kinase_cat_dom"/>
</dbReference>
<evidence type="ECO:0000313" key="5">
    <source>
        <dbReference type="EMBL" id="CAG8600082.1"/>
    </source>
</evidence>
<dbReference type="Pfam" id="PF07714">
    <property type="entry name" value="PK_Tyr_Ser-Thr"/>
    <property type="match status" value="1"/>
</dbReference>
<feature type="non-terminal residue" evidence="5">
    <location>
        <position position="122"/>
    </location>
</feature>
<feature type="domain" description="Protein kinase" evidence="4">
    <location>
        <begin position="1"/>
        <end position="108"/>
    </location>
</feature>
<gene>
    <name evidence="5" type="ORF">POCULU_LOCUS7416</name>
</gene>
<dbReference type="InterPro" id="IPR000719">
    <property type="entry name" value="Prot_kinase_dom"/>
</dbReference>
<dbReference type="InterPro" id="IPR011009">
    <property type="entry name" value="Kinase-like_dom_sf"/>
</dbReference>
<dbReference type="SUPFAM" id="SSF56112">
    <property type="entry name" value="Protein kinase-like (PK-like)"/>
    <property type="match status" value="1"/>
</dbReference>
<dbReference type="Proteomes" id="UP000789572">
    <property type="component" value="Unassembled WGS sequence"/>
</dbReference>
<sequence>MSKSHGDGAPAYKDPASLRNSSYKRGKKSDMFSLGVILWEISSGKVPCGEHIEVANIIVYRLNGSRDLPFPGTPKEYVNLYSECWDEDPNQRPCLTFDVLMSPETPPISARHQSKSSNAKIR</sequence>
<evidence type="ECO:0000256" key="1">
    <source>
        <dbReference type="ARBA" id="ARBA00022741"/>
    </source>
</evidence>
<evidence type="ECO:0000313" key="6">
    <source>
        <dbReference type="Proteomes" id="UP000789572"/>
    </source>
</evidence>
<dbReference type="Gene3D" id="1.10.510.10">
    <property type="entry name" value="Transferase(Phosphotransferase) domain 1"/>
    <property type="match status" value="1"/>
</dbReference>
<feature type="region of interest" description="Disordered" evidence="3">
    <location>
        <begin position="1"/>
        <end position="24"/>
    </location>
</feature>
<protein>
    <submittedName>
        <fullName evidence="5">2639_t:CDS:1</fullName>
    </submittedName>
</protein>
<comment type="caution">
    <text evidence="5">The sequence shown here is derived from an EMBL/GenBank/DDBJ whole genome shotgun (WGS) entry which is preliminary data.</text>
</comment>
<evidence type="ECO:0000256" key="2">
    <source>
        <dbReference type="ARBA" id="ARBA00022840"/>
    </source>
</evidence>
<reference evidence="5" key="1">
    <citation type="submission" date="2021-06" db="EMBL/GenBank/DDBJ databases">
        <authorList>
            <person name="Kallberg Y."/>
            <person name="Tangrot J."/>
            <person name="Rosling A."/>
        </authorList>
    </citation>
    <scope>NUCLEOTIDE SEQUENCE</scope>
    <source>
        <strain evidence="5">IA702</strain>
    </source>
</reference>
<dbReference type="PROSITE" id="PS50011">
    <property type="entry name" value="PROTEIN_KINASE_DOM"/>
    <property type="match status" value="1"/>
</dbReference>
<evidence type="ECO:0000259" key="4">
    <source>
        <dbReference type="PROSITE" id="PS50011"/>
    </source>
</evidence>
<proteinExistence type="predicted"/>
<dbReference type="InterPro" id="IPR051681">
    <property type="entry name" value="Ser/Thr_Kinases-Pseudokinases"/>
</dbReference>
<name>A0A9N9CHB8_9GLOM</name>
<dbReference type="GO" id="GO:0097527">
    <property type="term" value="P:necroptotic signaling pathway"/>
    <property type="evidence" value="ECO:0007669"/>
    <property type="project" value="TreeGrafter"/>
</dbReference>
<evidence type="ECO:0000256" key="3">
    <source>
        <dbReference type="SAM" id="MobiDB-lite"/>
    </source>
</evidence>
<dbReference type="GO" id="GO:0004672">
    <property type="term" value="F:protein kinase activity"/>
    <property type="evidence" value="ECO:0007669"/>
    <property type="project" value="InterPro"/>
</dbReference>
<dbReference type="PANTHER" id="PTHR44329">
    <property type="entry name" value="SERINE/THREONINE-PROTEIN KINASE TNNI3K-RELATED"/>
    <property type="match status" value="1"/>
</dbReference>
<dbReference type="OrthoDB" id="4062651at2759"/>
<accession>A0A9N9CHB8</accession>
<dbReference type="GO" id="GO:0005524">
    <property type="term" value="F:ATP binding"/>
    <property type="evidence" value="ECO:0007669"/>
    <property type="project" value="UniProtKB-KW"/>
</dbReference>
<organism evidence="5 6">
    <name type="scientific">Paraglomus occultum</name>
    <dbReference type="NCBI Taxonomy" id="144539"/>
    <lineage>
        <taxon>Eukaryota</taxon>
        <taxon>Fungi</taxon>
        <taxon>Fungi incertae sedis</taxon>
        <taxon>Mucoromycota</taxon>
        <taxon>Glomeromycotina</taxon>
        <taxon>Glomeromycetes</taxon>
        <taxon>Paraglomerales</taxon>
        <taxon>Paraglomeraceae</taxon>
        <taxon>Paraglomus</taxon>
    </lineage>
</organism>
<dbReference type="EMBL" id="CAJVPJ010001678">
    <property type="protein sequence ID" value="CAG8600082.1"/>
    <property type="molecule type" value="Genomic_DNA"/>
</dbReference>
<dbReference type="AlphaFoldDB" id="A0A9N9CHB8"/>
<keyword evidence="1" id="KW-0547">Nucleotide-binding</keyword>
<keyword evidence="2" id="KW-0067">ATP-binding</keyword>